<reference evidence="1 2" key="1">
    <citation type="journal article" date="2012" name="BMC Genomics">
        <title>Comparative genomic analysis of human infective Trypanosoma cruzi lineages with the bat-restricted subspecies T. cruzi marinkellei.</title>
        <authorList>
            <person name="Franzen O."/>
            <person name="Talavera-Lopez C."/>
            <person name="Ochaya S."/>
            <person name="Butler C.E."/>
            <person name="Messenger L.A."/>
            <person name="Lewis M.D."/>
            <person name="Llewellyn M.S."/>
            <person name="Marinkelle C.J."/>
            <person name="Tyler K.M."/>
            <person name="Miles M.A."/>
            <person name="Andersson B."/>
        </authorList>
    </citation>
    <scope>NUCLEOTIDE SEQUENCE [LARGE SCALE GENOMIC DNA]</scope>
    <source>
        <strain evidence="1 2">B7</strain>
    </source>
</reference>
<protein>
    <submittedName>
        <fullName evidence="1">Uncharacterized protein</fullName>
    </submittedName>
</protein>
<evidence type="ECO:0000313" key="1">
    <source>
        <dbReference type="EMBL" id="EKF37853.1"/>
    </source>
</evidence>
<keyword evidence="2" id="KW-1185">Reference proteome</keyword>
<gene>
    <name evidence="1" type="ORF">MOQ_001944</name>
</gene>
<dbReference type="EMBL" id="AHKC01008163">
    <property type="protein sequence ID" value="EKF37853.1"/>
    <property type="molecule type" value="Genomic_DNA"/>
</dbReference>
<dbReference type="AlphaFoldDB" id="K2MRA5"/>
<accession>K2MRA5</accession>
<dbReference type="Proteomes" id="UP000007350">
    <property type="component" value="Unassembled WGS sequence"/>
</dbReference>
<dbReference type="OrthoDB" id="242695at2759"/>
<comment type="caution">
    <text evidence="1">The sequence shown here is derived from an EMBL/GenBank/DDBJ whole genome shotgun (WGS) entry which is preliminary data.</text>
</comment>
<name>K2MRA5_TRYCR</name>
<organism evidence="1 2">
    <name type="scientific">Trypanosoma cruzi marinkellei</name>
    <dbReference type="NCBI Taxonomy" id="85056"/>
    <lineage>
        <taxon>Eukaryota</taxon>
        <taxon>Discoba</taxon>
        <taxon>Euglenozoa</taxon>
        <taxon>Kinetoplastea</taxon>
        <taxon>Metakinetoplastina</taxon>
        <taxon>Trypanosomatida</taxon>
        <taxon>Trypanosomatidae</taxon>
        <taxon>Trypanosoma</taxon>
        <taxon>Schizotrypanum</taxon>
    </lineage>
</organism>
<evidence type="ECO:0000313" key="2">
    <source>
        <dbReference type="Proteomes" id="UP000007350"/>
    </source>
</evidence>
<sequence>MDDTLILKFLRLVRNGRSPLKGCEAFTFGDLHMLDRGPCLADEETLQAHQVKKGLASQVALVVYVKGAIAEIWRFQDFRVPGLMSPNSKMPAAIAASQGLAITEQQGNSLKILIRVIFAYLRIHELFVDITYVDAGDIVLRLVVDMDELPRLDTDSCTKKVWAVDGLVSVSVTYNRLWRASLKQEGGLISVSNTATNVKGECLAEQRVGSVLAHCSESVGSGRSFPTPHFAPAPLPSSVGSSFLLQKWPKSPTLGVSEFSLPLASTSMTDNNYSYYKTPSQGGAVAVSVAACGTRTPAVRGFTFASVPTFAAHVNDSASDGESDGTSNQEQLHELLEICEVSLQEATTGVQEVLDILEKPLLP</sequence>
<proteinExistence type="predicted"/>